<dbReference type="Pfam" id="PF10740">
    <property type="entry name" value="DUF2529"/>
    <property type="match status" value="1"/>
</dbReference>
<dbReference type="EMBL" id="SQQU01000355">
    <property type="protein sequence ID" value="MQS33889.1"/>
    <property type="molecule type" value="Genomic_DNA"/>
</dbReference>
<feature type="domain" description="DUF2529" evidence="1">
    <location>
        <begin position="2"/>
        <end position="44"/>
    </location>
</feature>
<sequence>VHFIDLSTPRPIVYTEDYDKIVQPHAMALNYVYYDIYTQMIEMTRDLEL</sequence>
<dbReference type="Proteomes" id="UP000460351">
    <property type="component" value="Unassembled WGS sequence"/>
</dbReference>
<organism evidence="2 3">
    <name type="scientific">Escherichia coli</name>
    <dbReference type="NCBI Taxonomy" id="562"/>
    <lineage>
        <taxon>Bacteria</taxon>
        <taxon>Pseudomonadati</taxon>
        <taxon>Pseudomonadota</taxon>
        <taxon>Gammaproteobacteria</taxon>
        <taxon>Enterobacterales</taxon>
        <taxon>Enterobacteriaceae</taxon>
        <taxon>Escherichia</taxon>
    </lineage>
</organism>
<feature type="non-terminal residue" evidence="2">
    <location>
        <position position="1"/>
    </location>
</feature>
<protein>
    <submittedName>
        <fullName evidence="2">DUF2529 family protein</fullName>
    </submittedName>
</protein>
<dbReference type="InterPro" id="IPR019676">
    <property type="entry name" value="DUF2529"/>
</dbReference>
<comment type="caution">
    <text evidence="2">The sequence shown here is derived from an EMBL/GenBank/DDBJ whole genome shotgun (WGS) entry which is preliminary data.</text>
</comment>
<name>A0AA43V3D3_ECOLX</name>
<evidence type="ECO:0000259" key="1">
    <source>
        <dbReference type="Pfam" id="PF10740"/>
    </source>
</evidence>
<evidence type="ECO:0000313" key="3">
    <source>
        <dbReference type="Proteomes" id="UP000460351"/>
    </source>
</evidence>
<evidence type="ECO:0000313" key="2">
    <source>
        <dbReference type="EMBL" id="MQS33889.1"/>
    </source>
</evidence>
<gene>
    <name evidence="2" type="ORF">E4K51_28305</name>
</gene>
<accession>A0AA43V3D3</accession>
<reference evidence="2 3" key="1">
    <citation type="journal article" date="2019" name="Microorganisms">
        <title>Characteristics of Carbapenem-Resistant and Colistin-Resistant Escherichia coli Co-Producing NDM-1 and MCR-1 from Pig Farms in China.</title>
        <authorList>
            <person name="Peng Z."/>
            <person name="Li X."/>
            <person name="Hu Z."/>
            <person name="Li Z."/>
            <person name="Lv Y."/>
            <person name="Lei M."/>
            <person name="Wu B."/>
            <person name="Chen H."/>
            <person name="Wang X."/>
        </authorList>
    </citation>
    <scope>NUCLEOTIDE SEQUENCE [LARGE SCALE GENOMIC DNA]</scope>
    <source>
        <strain evidence="2 3">RXD010</strain>
    </source>
</reference>
<dbReference type="Gene3D" id="3.40.50.10490">
    <property type="entry name" value="Glucose-6-phosphate isomerase like protein, domain 1"/>
    <property type="match status" value="1"/>
</dbReference>
<dbReference type="AlphaFoldDB" id="A0AA43V3D3"/>
<proteinExistence type="predicted"/>